<evidence type="ECO:0000313" key="2">
    <source>
        <dbReference type="Proteomes" id="UP001221838"/>
    </source>
</evidence>
<sequence>MSEGAMEQALGSEALGVLVDILEKPLRLIRDSSSGGFSAQRHVDLILESDQHLFLVECKSSASVRSIEAGIEQLKRERSYVSYKPALPVIAVPFMGEVGKQLCRSASVSWIDLAGNAHLRGPQLHIRIEGRPNRHRKPGRPSNVFAPKSARVTRRLLLEPTRAFRQRELAQETGLGEGFVSRIVRQLETEGLLSREQGAIRVKNPGLLLDAWREAYSFSHHHIVRGHIPARSPQILLSSLADSLRERSILYAATGPASAWLHAKFAGFRVVTIFLKDIALLSASSLLNFRPEERGSNVWMIVPDDLGVFDGAVDLEGIRCASAVQTYLDLLAMPERAQEAADELRQKRLSWSLHG</sequence>
<dbReference type="SUPFAM" id="SSF46785">
    <property type="entry name" value="Winged helix' DNA-binding domain"/>
    <property type="match status" value="1"/>
</dbReference>
<dbReference type="RefSeq" id="WP_272142022.1">
    <property type="nucleotide sequence ID" value="NZ_JAQNDM010000002.1"/>
</dbReference>
<accession>A0ABT5DI29</accession>
<evidence type="ECO:0008006" key="3">
    <source>
        <dbReference type="Google" id="ProtNLM"/>
    </source>
</evidence>
<protein>
    <recommendedName>
        <fullName evidence="3">HTH crp-type domain-containing protein</fullName>
    </recommendedName>
</protein>
<comment type="caution">
    <text evidence="1">The sequence shown here is derived from an EMBL/GenBank/DDBJ whole genome shotgun (WGS) entry which is preliminary data.</text>
</comment>
<evidence type="ECO:0000313" key="1">
    <source>
        <dbReference type="EMBL" id="MDC0711992.1"/>
    </source>
</evidence>
<dbReference type="InterPro" id="IPR036388">
    <property type="entry name" value="WH-like_DNA-bd_sf"/>
</dbReference>
<dbReference type="InterPro" id="IPR036390">
    <property type="entry name" value="WH_DNA-bd_sf"/>
</dbReference>
<keyword evidence="2" id="KW-1185">Reference proteome</keyword>
<dbReference type="Gene3D" id="1.10.10.10">
    <property type="entry name" value="Winged helix-like DNA-binding domain superfamily/Winged helix DNA-binding domain"/>
    <property type="match status" value="1"/>
</dbReference>
<name>A0ABT5DI29_9BACT</name>
<proteinExistence type="predicted"/>
<organism evidence="1 2">
    <name type="scientific">Stigmatella ashevillensis</name>
    <dbReference type="NCBI Taxonomy" id="2995309"/>
    <lineage>
        <taxon>Bacteria</taxon>
        <taxon>Pseudomonadati</taxon>
        <taxon>Myxococcota</taxon>
        <taxon>Myxococcia</taxon>
        <taxon>Myxococcales</taxon>
        <taxon>Cystobacterineae</taxon>
        <taxon>Archangiaceae</taxon>
        <taxon>Stigmatella</taxon>
    </lineage>
</organism>
<dbReference type="Proteomes" id="UP001221838">
    <property type="component" value="Unassembled WGS sequence"/>
</dbReference>
<gene>
    <name evidence="1" type="ORF">POL68_26225</name>
</gene>
<dbReference type="EMBL" id="JAQNDM010000002">
    <property type="protein sequence ID" value="MDC0711992.1"/>
    <property type="molecule type" value="Genomic_DNA"/>
</dbReference>
<reference evidence="1 2" key="1">
    <citation type="submission" date="2022-11" db="EMBL/GenBank/DDBJ databases">
        <title>Minimal conservation of predation-associated metabolite biosynthetic gene clusters underscores biosynthetic potential of Myxococcota including descriptions for ten novel species: Archangium lansinium sp. nov., Myxococcus landrumus sp. nov., Nannocystis bai.</title>
        <authorList>
            <person name="Ahearne A."/>
            <person name="Stevens C."/>
            <person name="Dowd S."/>
        </authorList>
    </citation>
    <scope>NUCLEOTIDE SEQUENCE [LARGE SCALE GENOMIC DNA]</scope>
    <source>
        <strain evidence="1 2">NCWAL01</strain>
    </source>
</reference>